<evidence type="ECO:0000313" key="11">
    <source>
        <dbReference type="EMBL" id="EGD73392.1"/>
    </source>
</evidence>
<accession>F2UAH6</accession>
<comment type="similarity">
    <text evidence="1 10">Belongs to the eukaryotic-type primase small subunit family.</text>
</comment>
<dbReference type="NCBIfam" id="TIGR00335">
    <property type="entry name" value="primase_sml"/>
    <property type="match status" value="1"/>
</dbReference>
<proteinExistence type="inferred from homology"/>
<dbReference type="Gene3D" id="3.90.920.10">
    <property type="entry name" value="DNA primase, PRIM domain"/>
    <property type="match status" value="1"/>
</dbReference>
<evidence type="ECO:0000256" key="8">
    <source>
        <dbReference type="ARBA" id="ARBA00022833"/>
    </source>
</evidence>
<dbReference type="InterPro" id="IPR014052">
    <property type="entry name" value="DNA_primase_ssu_euk/arc"/>
</dbReference>
<evidence type="ECO:0000256" key="7">
    <source>
        <dbReference type="ARBA" id="ARBA00022723"/>
    </source>
</evidence>
<dbReference type="AlphaFoldDB" id="F2UAH6"/>
<evidence type="ECO:0000256" key="5">
    <source>
        <dbReference type="ARBA" id="ARBA00022695"/>
    </source>
</evidence>
<dbReference type="KEGG" id="sre:PTSG_12257"/>
<evidence type="ECO:0000256" key="3">
    <source>
        <dbReference type="ARBA" id="ARBA00022515"/>
    </source>
</evidence>
<dbReference type="EC" id="2.7.7.-" evidence="10"/>
<reference evidence="11" key="1">
    <citation type="submission" date="2009-08" db="EMBL/GenBank/DDBJ databases">
        <title>Annotation of Salpingoeca rosetta.</title>
        <authorList>
            <consortium name="The Broad Institute Genome Sequencing Platform"/>
            <person name="Russ C."/>
            <person name="Cuomo C."/>
            <person name="Burger G."/>
            <person name="Gray M.W."/>
            <person name="Holland P.W.H."/>
            <person name="King N."/>
            <person name="Lang F.B.F."/>
            <person name="Roger A.J."/>
            <person name="Ruiz-Trillo I."/>
            <person name="Young S.K."/>
            <person name="Zeng Q."/>
            <person name="Gargeya S."/>
            <person name="Alvarado L."/>
            <person name="Berlin A."/>
            <person name="Chapman S.B."/>
            <person name="Chen Z."/>
            <person name="Freedman E."/>
            <person name="Gellesch M."/>
            <person name="Goldberg J."/>
            <person name="Griggs A."/>
            <person name="Gujja S."/>
            <person name="Heilman E."/>
            <person name="Heiman D."/>
            <person name="Howarth C."/>
            <person name="Mehta T."/>
            <person name="Neiman D."/>
            <person name="Pearson M."/>
            <person name="Roberts A."/>
            <person name="Saif S."/>
            <person name="Shea T."/>
            <person name="Shenoy N."/>
            <person name="Sisk P."/>
            <person name="Stolte C."/>
            <person name="Sykes S."/>
            <person name="White J."/>
            <person name="Yandava C."/>
            <person name="Haas B."/>
            <person name="Nusbaum C."/>
            <person name="Birren B."/>
        </authorList>
    </citation>
    <scope>NUCLEOTIDE SEQUENCE [LARGE SCALE GENOMIC DNA]</scope>
    <source>
        <strain evidence="11">ATCC 50818</strain>
    </source>
</reference>
<keyword evidence="7" id="KW-0479">Metal-binding</keyword>
<dbReference type="Pfam" id="PF01896">
    <property type="entry name" value="DNA_primase_S"/>
    <property type="match status" value="1"/>
</dbReference>
<dbReference type="GO" id="GO:0003899">
    <property type="term" value="F:DNA-directed RNA polymerase activity"/>
    <property type="evidence" value="ECO:0007669"/>
    <property type="project" value="InterPro"/>
</dbReference>
<gene>
    <name evidence="11" type="ORF">PTSG_12257</name>
</gene>
<dbReference type="GO" id="GO:0046872">
    <property type="term" value="F:metal ion binding"/>
    <property type="evidence" value="ECO:0007669"/>
    <property type="project" value="UniProtKB-KW"/>
</dbReference>
<organism evidence="12">
    <name type="scientific">Salpingoeca rosetta (strain ATCC 50818 / BSB-021)</name>
    <dbReference type="NCBI Taxonomy" id="946362"/>
    <lineage>
        <taxon>Eukaryota</taxon>
        <taxon>Choanoflagellata</taxon>
        <taxon>Craspedida</taxon>
        <taxon>Salpingoecidae</taxon>
        <taxon>Salpingoeca</taxon>
    </lineage>
</organism>
<dbReference type="RefSeq" id="XP_004993674.1">
    <property type="nucleotide sequence ID" value="XM_004993617.1"/>
</dbReference>
<dbReference type="OMA" id="NVTRGFN"/>
<keyword evidence="8" id="KW-0862">Zinc</keyword>
<name>F2UAH6_SALR5</name>
<dbReference type="OrthoDB" id="19606at2759"/>
<dbReference type="CDD" id="cd04860">
    <property type="entry name" value="AE_Prim_S"/>
    <property type="match status" value="1"/>
</dbReference>
<dbReference type="FunFam" id="3.90.920.10:FF:000003">
    <property type="entry name" value="DNA primase"/>
    <property type="match status" value="1"/>
</dbReference>
<evidence type="ECO:0000313" key="12">
    <source>
        <dbReference type="Proteomes" id="UP000007799"/>
    </source>
</evidence>
<dbReference type="GeneID" id="16074251"/>
<evidence type="ECO:0000256" key="1">
    <source>
        <dbReference type="ARBA" id="ARBA00009762"/>
    </source>
</evidence>
<dbReference type="Proteomes" id="UP000007799">
    <property type="component" value="Unassembled WGS sequence"/>
</dbReference>
<keyword evidence="5" id="KW-0548">Nucleotidyltransferase</keyword>
<keyword evidence="3 10" id="KW-0639">Primosome</keyword>
<keyword evidence="12" id="KW-1185">Reference proteome</keyword>
<keyword evidence="4 10" id="KW-0808">Transferase</keyword>
<protein>
    <recommendedName>
        <fullName evidence="10">DNA primase</fullName>
        <ecNumber evidence="10">2.7.7.-</ecNumber>
    </recommendedName>
</protein>
<evidence type="ECO:0000256" key="9">
    <source>
        <dbReference type="ARBA" id="ARBA00023163"/>
    </source>
</evidence>
<keyword evidence="9" id="KW-0804">Transcription</keyword>
<dbReference type="GO" id="GO:0005658">
    <property type="term" value="C:alpha DNA polymerase:primase complex"/>
    <property type="evidence" value="ECO:0007669"/>
    <property type="project" value="UniProtKB-ARBA"/>
</dbReference>
<dbReference type="STRING" id="946362.F2UAH6"/>
<dbReference type="GO" id="GO:0006269">
    <property type="term" value="P:DNA replication, synthesis of primer"/>
    <property type="evidence" value="ECO:0007669"/>
    <property type="project" value="UniProtKB-KW"/>
</dbReference>
<dbReference type="InParanoid" id="F2UAH6"/>
<dbReference type="SUPFAM" id="SSF56747">
    <property type="entry name" value="Prim-pol domain"/>
    <property type="match status" value="1"/>
</dbReference>
<dbReference type="eggNOG" id="KOG2851">
    <property type="taxonomic scope" value="Eukaryota"/>
</dbReference>
<keyword evidence="2 10" id="KW-0240">DNA-directed RNA polymerase</keyword>
<evidence type="ECO:0000256" key="10">
    <source>
        <dbReference type="RuleBase" id="RU003514"/>
    </source>
</evidence>
<evidence type="ECO:0000256" key="6">
    <source>
        <dbReference type="ARBA" id="ARBA00022705"/>
    </source>
</evidence>
<dbReference type="InterPro" id="IPR002755">
    <property type="entry name" value="DNA_primase_S"/>
</dbReference>
<evidence type="ECO:0000256" key="2">
    <source>
        <dbReference type="ARBA" id="ARBA00022478"/>
    </source>
</evidence>
<dbReference type="FunCoup" id="F2UAH6">
    <property type="interactions" value="680"/>
</dbReference>
<evidence type="ECO:0000256" key="4">
    <source>
        <dbReference type="ARBA" id="ARBA00022679"/>
    </source>
</evidence>
<dbReference type="PANTHER" id="PTHR10536">
    <property type="entry name" value="DNA PRIMASE SMALL SUBUNIT"/>
    <property type="match status" value="1"/>
</dbReference>
<dbReference type="EMBL" id="GL832966">
    <property type="protein sequence ID" value="EGD73392.1"/>
    <property type="molecule type" value="Genomic_DNA"/>
</dbReference>
<sequence length="369" mass="42075">MSDGDFPQLLQQYYARLFPYTKYFRWLSYGSTDKVFQNREFSFTLKDDVYVRYQSFTDLADLKQAIQAKCPYKIDIGAVYTTKPKDHKKVKASEFYPVQKELVFDIDMTDYDEIRTCCSGAAICHKCWPFMTAALKVLDKALREDFGFQHLLWVYSGRRGIHCWVCDERARMLTQEGRGAVAEYLQLVSGSDQMACKVHVPPSYPAATRAFDILKPYFHSTVLSADGQDLLNHAEQRRALLGVFEDSSMTDDLESRWTGDTRSSEHKWADVEKAAKAAKKRSKLQAITLQHTYPRLDIHVSKGLNHLLKSPFVVHPKTGRVCVPIDPETADSFDPLAVPTIQQLLTEFDDLAEQEQDNKEGAEVGLSSL</sequence>
<keyword evidence="6 10" id="KW-0235">DNA replication</keyword>